<comment type="caution">
    <text evidence="1">The sequence shown here is derived from an EMBL/GenBank/DDBJ whole genome shotgun (WGS) entry which is preliminary data.</text>
</comment>
<reference evidence="1 2" key="1">
    <citation type="journal article" date="2020" name="Nat. Food">
        <title>A phased Vanilla planifolia genome enables genetic improvement of flavour and production.</title>
        <authorList>
            <person name="Hasing T."/>
            <person name="Tang H."/>
            <person name="Brym M."/>
            <person name="Khazi F."/>
            <person name="Huang T."/>
            <person name="Chambers A.H."/>
        </authorList>
    </citation>
    <scope>NUCLEOTIDE SEQUENCE [LARGE SCALE GENOMIC DNA]</scope>
    <source>
        <tissue evidence="1">Leaf</tissue>
    </source>
</reference>
<evidence type="ECO:0000313" key="2">
    <source>
        <dbReference type="Proteomes" id="UP000636800"/>
    </source>
</evidence>
<organism evidence="1 2">
    <name type="scientific">Vanilla planifolia</name>
    <name type="common">Vanilla</name>
    <dbReference type="NCBI Taxonomy" id="51239"/>
    <lineage>
        <taxon>Eukaryota</taxon>
        <taxon>Viridiplantae</taxon>
        <taxon>Streptophyta</taxon>
        <taxon>Embryophyta</taxon>
        <taxon>Tracheophyta</taxon>
        <taxon>Spermatophyta</taxon>
        <taxon>Magnoliopsida</taxon>
        <taxon>Liliopsida</taxon>
        <taxon>Asparagales</taxon>
        <taxon>Orchidaceae</taxon>
        <taxon>Vanilloideae</taxon>
        <taxon>Vanilleae</taxon>
        <taxon>Vanilla</taxon>
    </lineage>
</organism>
<evidence type="ECO:0000313" key="1">
    <source>
        <dbReference type="EMBL" id="KAG0498136.1"/>
    </source>
</evidence>
<dbReference type="Proteomes" id="UP000636800">
    <property type="component" value="Chromosome 1"/>
</dbReference>
<dbReference type="OrthoDB" id="1707486at2759"/>
<dbReference type="EMBL" id="JADCNL010000001">
    <property type="protein sequence ID" value="KAG0498136.1"/>
    <property type="molecule type" value="Genomic_DNA"/>
</dbReference>
<gene>
    <name evidence="1" type="ORF">HPP92_002827</name>
</gene>
<name>A0A835S116_VANPL</name>
<sequence>MEGIAELAHNKAKQLKGCWWRRRSPVRFGSFRRLLLRFLRETHRSKGRSPQDACRSLILLAFQLLLQHLGYRGGFSDPMFGMSVIFAAHVMYDAQGSGKGGLPCQEASYIFDSGGQILTWQSKLIPCSSLGCISWSQSGSDPASLWQLSKQRRQASRIKLLQSPVWVCRQLGRKRSADRADGTKQRQSSVCKIRAWLSAHYLTACNKGWDIIIHAVVVNLFSSK</sequence>
<dbReference type="AlphaFoldDB" id="A0A835S116"/>
<proteinExistence type="predicted"/>
<protein>
    <submittedName>
        <fullName evidence="1">Uncharacterized protein</fullName>
    </submittedName>
</protein>
<accession>A0A835S116</accession>
<keyword evidence="2" id="KW-1185">Reference proteome</keyword>